<dbReference type="Pfam" id="PF08750">
    <property type="entry name" value="CNP1"/>
    <property type="match status" value="1"/>
</dbReference>
<dbReference type="OrthoDB" id="7066954at2"/>
<keyword evidence="4" id="KW-1185">Reference proteome</keyword>
<feature type="signal peptide" evidence="1">
    <location>
        <begin position="1"/>
        <end position="29"/>
    </location>
</feature>
<evidence type="ECO:0000313" key="4">
    <source>
        <dbReference type="Proteomes" id="UP000190750"/>
    </source>
</evidence>
<comment type="caution">
    <text evidence="3">The sequence shown here is derived from an EMBL/GenBank/DDBJ whole genome shotgun (WGS) entry which is preliminary data.</text>
</comment>
<dbReference type="InterPro" id="IPR014861">
    <property type="entry name" value="CNP1-like_dom"/>
</dbReference>
<keyword evidence="1" id="KW-0732">Signal</keyword>
<name>A0A1T1AY94_RHOFE</name>
<evidence type="ECO:0000259" key="2">
    <source>
        <dbReference type="Pfam" id="PF08750"/>
    </source>
</evidence>
<sequence>MFDKNRVARWCAPALLGLFALTLSTRLQAQVAPDDPEWKELDAPSPPAFSTDKLLPLDMPPYVSVKFGIDPGTLSIGVDGIVRYVVVTRNTSGSVNAMFEGIRCGTGEVKTYARANDKGVWSTVTEPKWRVFTDNLPSKHAWVFARQAACDGRATAASSTADIIKALKK</sequence>
<feature type="chain" id="PRO_5012323291" description="CNP1-like uncharacterized domain-containing protein" evidence="1">
    <location>
        <begin position="30"/>
        <end position="169"/>
    </location>
</feature>
<dbReference type="Proteomes" id="UP000190750">
    <property type="component" value="Unassembled WGS sequence"/>
</dbReference>
<proteinExistence type="predicted"/>
<dbReference type="STRING" id="28066.RF819_05965"/>
<reference evidence="3 4" key="1">
    <citation type="submission" date="2017-01" db="EMBL/GenBank/DDBJ databases">
        <title>Genome sequencing of Rhodoferax fermentans JCM 7819.</title>
        <authorList>
            <person name="Kim Y.J."/>
            <person name="Farh M.E.-A."/>
            <person name="Yang D.-C."/>
        </authorList>
    </citation>
    <scope>NUCLEOTIDE SEQUENCE [LARGE SCALE GENOMIC DNA]</scope>
    <source>
        <strain evidence="3 4">JCM 7819</strain>
    </source>
</reference>
<organism evidence="3 4">
    <name type="scientific">Rhodoferax fermentans</name>
    <dbReference type="NCBI Taxonomy" id="28066"/>
    <lineage>
        <taxon>Bacteria</taxon>
        <taxon>Pseudomonadati</taxon>
        <taxon>Pseudomonadota</taxon>
        <taxon>Betaproteobacteria</taxon>
        <taxon>Burkholderiales</taxon>
        <taxon>Comamonadaceae</taxon>
        <taxon>Rhodoferax</taxon>
    </lineage>
</organism>
<gene>
    <name evidence="3" type="ORF">RF819_05965</name>
</gene>
<protein>
    <recommendedName>
        <fullName evidence="2">CNP1-like uncharacterized domain-containing protein</fullName>
    </recommendedName>
</protein>
<evidence type="ECO:0000313" key="3">
    <source>
        <dbReference type="EMBL" id="OOV08928.1"/>
    </source>
</evidence>
<evidence type="ECO:0000256" key="1">
    <source>
        <dbReference type="SAM" id="SignalP"/>
    </source>
</evidence>
<accession>A0A1T1AY94</accession>
<dbReference type="RefSeq" id="WP_078366796.1">
    <property type="nucleotide sequence ID" value="NZ_MTJN01000002.1"/>
</dbReference>
<dbReference type="AlphaFoldDB" id="A0A1T1AY94"/>
<dbReference type="EMBL" id="MTJN01000002">
    <property type="protein sequence ID" value="OOV08928.1"/>
    <property type="molecule type" value="Genomic_DNA"/>
</dbReference>
<feature type="domain" description="CNP1-like uncharacterised" evidence="2">
    <location>
        <begin position="35"/>
        <end position="168"/>
    </location>
</feature>